<sequence>MRLLYDSSIEREHGRKPADNIDANYTTPNVGIAVPGILAPGKFDGVDVNLLPYFDGSLASSNRGGSSGVAVNSLDGGGAEPLKQNKPANSNTSNQYFLLTHLYAFFGSLLGCKTYGMPGFPAYDGFPSQYQVHKFMDLNHYEVSYFIQQVGLAASSFGVAKDDITVVAGALDKLFNYKLPTGRGGRL</sequence>
<name>A0A0G2HXI4_9PEZI</name>
<organism evidence="1 2">
    <name type="scientific">Diaporthe ampelina</name>
    <dbReference type="NCBI Taxonomy" id="1214573"/>
    <lineage>
        <taxon>Eukaryota</taxon>
        <taxon>Fungi</taxon>
        <taxon>Dikarya</taxon>
        <taxon>Ascomycota</taxon>
        <taxon>Pezizomycotina</taxon>
        <taxon>Sordariomycetes</taxon>
        <taxon>Sordariomycetidae</taxon>
        <taxon>Diaporthales</taxon>
        <taxon>Diaporthaceae</taxon>
        <taxon>Diaporthe</taxon>
    </lineage>
</organism>
<comment type="caution">
    <text evidence="1">The sequence shown here is derived from an EMBL/GenBank/DDBJ whole genome shotgun (WGS) entry which is preliminary data.</text>
</comment>
<proteinExistence type="predicted"/>
<evidence type="ECO:0000313" key="1">
    <source>
        <dbReference type="EMBL" id="KKY32670.1"/>
    </source>
</evidence>
<evidence type="ECO:0000313" key="2">
    <source>
        <dbReference type="Proteomes" id="UP000034680"/>
    </source>
</evidence>
<gene>
    <name evidence="1" type="ORF">UCDDA912_g07376</name>
</gene>
<dbReference type="EMBL" id="LCUC01000292">
    <property type="protein sequence ID" value="KKY32670.1"/>
    <property type="molecule type" value="Genomic_DNA"/>
</dbReference>
<dbReference type="STRING" id="1214573.A0A0G2HXI4"/>
<accession>A0A0G2HXI4</accession>
<dbReference type="OrthoDB" id="2110578at2759"/>
<reference evidence="1 2" key="2">
    <citation type="submission" date="2015-05" db="EMBL/GenBank/DDBJ databases">
        <authorList>
            <person name="Morales-Cruz A."/>
            <person name="Amrine K.C."/>
            <person name="Cantu D."/>
        </authorList>
    </citation>
    <scope>NUCLEOTIDE SEQUENCE [LARGE SCALE GENOMIC DNA]</scope>
    <source>
        <strain evidence="1">DA912</strain>
    </source>
</reference>
<protein>
    <submittedName>
        <fullName evidence="1">Uncharacterized protein</fullName>
    </submittedName>
</protein>
<keyword evidence="2" id="KW-1185">Reference proteome</keyword>
<dbReference type="Proteomes" id="UP000034680">
    <property type="component" value="Unassembled WGS sequence"/>
</dbReference>
<reference evidence="1 2" key="1">
    <citation type="submission" date="2015-05" db="EMBL/GenBank/DDBJ databases">
        <title>Distinctive expansion of gene families associated with plant cell wall degradation and secondary metabolism in the genomes of grapevine trunk pathogens.</title>
        <authorList>
            <person name="Lawrence D.P."/>
            <person name="Travadon R."/>
            <person name="Rolshausen P.E."/>
            <person name="Baumgartner K."/>
        </authorList>
    </citation>
    <scope>NUCLEOTIDE SEQUENCE [LARGE SCALE GENOMIC DNA]</scope>
    <source>
        <strain evidence="1">DA912</strain>
    </source>
</reference>
<dbReference type="AlphaFoldDB" id="A0A0G2HXI4"/>